<keyword evidence="11" id="KW-0325">Glycoprotein</keyword>
<evidence type="ECO:0000259" key="14">
    <source>
        <dbReference type="Pfam" id="PF20805"/>
    </source>
</evidence>
<comment type="caution">
    <text evidence="15">The sequence shown here is derived from an EMBL/GenBank/DDBJ whole genome shotgun (WGS) entry which is preliminary data.</text>
</comment>
<evidence type="ECO:0000256" key="12">
    <source>
        <dbReference type="PROSITE-ProRule" id="PRU00803"/>
    </source>
</evidence>
<evidence type="ECO:0000256" key="10">
    <source>
        <dbReference type="ARBA" id="ARBA00023170"/>
    </source>
</evidence>
<evidence type="ECO:0000256" key="13">
    <source>
        <dbReference type="RuleBase" id="RU003762"/>
    </source>
</evidence>
<dbReference type="GO" id="GO:0008305">
    <property type="term" value="C:integrin complex"/>
    <property type="evidence" value="ECO:0007669"/>
    <property type="project" value="InterPro"/>
</dbReference>
<dbReference type="AlphaFoldDB" id="A0A834M5F7"/>
<dbReference type="InterPro" id="IPR048285">
    <property type="entry name" value="Integrin_alpha_Ig-like_2"/>
</dbReference>
<dbReference type="InterPro" id="IPR013519">
    <property type="entry name" value="Int_alpha_beta-p"/>
</dbReference>
<dbReference type="Gene3D" id="2.130.10.130">
    <property type="entry name" value="Integrin alpha, N-terminal"/>
    <property type="match status" value="1"/>
</dbReference>
<dbReference type="Pfam" id="PF20805">
    <property type="entry name" value="Integrin_A_Ig_2"/>
    <property type="match status" value="1"/>
</dbReference>
<dbReference type="Gene3D" id="2.60.40.1510">
    <property type="entry name" value="ntegrin, alpha v. Chain A, domain 3"/>
    <property type="match status" value="1"/>
</dbReference>
<dbReference type="GO" id="GO:0033627">
    <property type="term" value="P:cell adhesion mediated by integrin"/>
    <property type="evidence" value="ECO:0007669"/>
    <property type="project" value="TreeGrafter"/>
</dbReference>
<dbReference type="PROSITE" id="PS51470">
    <property type="entry name" value="FG_GAP"/>
    <property type="match status" value="3"/>
</dbReference>
<dbReference type="GO" id="GO:0005178">
    <property type="term" value="F:integrin binding"/>
    <property type="evidence" value="ECO:0007669"/>
    <property type="project" value="TreeGrafter"/>
</dbReference>
<accession>A0A834M5F7</accession>
<reference evidence="15" key="1">
    <citation type="submission" date="2020-08" db="EMBL/GenBank/DDBJ databases">
        <title>Genome sequencing and assembly of the red palm weevil Rhynchophorus ferrugineus.</title>
        <authorList>
            <person name="Dias G.B."/>
            <person name="Bergman C.M."/>
            <person name="Manee M."/>
        </authorList>
    </citation>
    <scope>NUCLEOTIDE SEQUENCE</scope>
    <source>
        <strain evidence="15">AA-2017</strain>
        <tissue evidence="15">Whole larva</tissue>
    </source>
</reference>
<keyword evidence="16" id="KW-1185">Reference proteome</keyword>
<keyword evidence="7 13" id="KW-1133">Transmembrane helix</keyword>
<dbReference type="GO" id="GO:0009897">
    <property type="term" value="C:external side of plasma membrane"/>
    <property type="evidence" value="ECO:0007669"/>
    <property type="project" value="TreeGrafter"/>
</dbReference>
<keyword evidence="5" id="KW-0677">Repeat</keyword>
<gene>
    <name evidence="15" type="ORF">GWI33_015967</name>
</gene>
<keyword evidence="3 13" id="KW-0812">Transmembrane</keyword>
<evidence type="ECO:0000256" key="3">
    <source>
        <dbReference type="ARBA" id="ARBA00022692"/>
    </source>
</evidence>
<keyword evidence="8 13" id="KW-0401">Integrin</keyword>
<organism evidence="15 16">
    <name type="scientific">Rhynchophorus ferrugineus</name>
    <name type="common">Red palm weevil</name>
    <name type="synonym">Curculio ferrugineus</name>
    <dbReference type="NCBI Taxonomy" id="354439"/>
    <lineage>
        <taxon>Eukaryota</taxon>
        <taxon>Metazoa</taxon>
        <taxon>Ecdysozoa</taxon>
        <taxon>Arthropoda</taxon>
        <taxon>Hexapoda</taxon>
        <taxon>Insecta</taxon>
        <taxon>Pterygota</taxon>
        <taxon>Neoptera</taxon>
        <taxon>Endopterygota</taxon>
        <taxon>Coleoptera</taxon>
        <taxon>Polyphaga</taxon>
        <taxon>Cucujiformia</taxon>
        <taxon>Curculionidae</taxon>
        <taxon>Dryophthorinae</taxon>
        <taxon>Rhynchophorus</taxon>
    </lineage>
</organism>
<dbReference type="SUPFAM" id="SSF69179">
    <property type="entry name" value="Integrin domains"/>
    <property type="match status" value="1"/>
</dbReference>
<feature type="signal peptide" evidence="13">
    <location>
        <begin position="1"/>
        <end position="17"/>
    </location>
</feature>
<dbReference type="GO" id="GO:0007160">
    <property type="term" value="P:cell-matrix adhesion"/>
    <property type="evidence" value="ECO:0007669"/>
    <property type="project" value="TreeGrafter"/>
</dbReference>
<keyword evidence="9 13" id="KW-0472">Membrane</keyword>
<evidence type="ECO:0000256" key="4">
    <source>
        <dbReference type="ARBA" id="ARBA00022729"/>
    </source>
</evidence>
<keyword evidence="6 13" id="KW-0130">Cell adhesion</keyword>
<dbReference type="SUPFAM" id="SSF69318">
    <property type="entry name" value="Integrin alpha N-terminal domain"/>
    <property type="match status" value="1"/>
</dbReference>
<dbReference type="InterPro" id="IPR032695">
    <property type="entry name" value="Integrin_dom_sf"/>
</dbReference>
<dbReference type="InterPro" id="IPR000413">
    <property type="entry name" value="Integrin_alpha"/>
</dbReference>
<evidence type="ECO:0000256" key="8">
    <source>
        <dbReference type="ARBA" id="ARBA00023037"/>
    </source>
</evidence>
<dbReference type="GO" id="GO:0007229">
    <property type="term" value="P:integrin-mediated signaling pathway"/>
    <property type="evidence" value="ECO:0007669"/>
    <property type="project" value="UniProtKB-KW"/>
</dbReference>
<comment type="similarity">
    <text evidence="2 13">Belongs to the integrin alpha chain family.</text>
</comment>
<evidence type="ECO:0000256" key="5">
    <source>
        <dbReference type="ARBA" id="ARBA00022737"/>
    </source>
</evidence>
<evidence type="ECO:0000256" key="1">
    <source>
        <dbReference type="ARBA" id="ARBA00004479"/>
    </source>
</evidence>
<name>A0A834M5F7_RHYFE</name>
<feature type="repeat" description="FG-GAP" evidence="12">
    <location>
        <begin position="347"/>
        <end position="404"/>
    </location>
</feature>
<dbReference type="InterPro" id="IPR028994">
    <property type="entry name" value="Integrin_alpha_N"/>
</dbReference>
<feature type="transmembrane region" description="Helical" evidence="13">
    <location>
        <begin position="898"/>
        <end position="919"/>
    </location>
</feature>
<keyword evidence="10 13" id="KW-0675">Receptor</keyword>
<evidence type="ECO:0000256" key="7">
    <source>
        <dbReference type="ARBA" id="ARBA00022989"/>
    </source>
</evidence>
<evidence type="ECO:0000256" key="11">
    <source>
        <dbReference type="ARBA" id="ARBA00023180"/>
    </source>
</evidence>
<dbReference type="Proteomes" id="UP000625711">
    <property type="component" value="Unassembled WGS sequence"/>
</dbReference>
<feature type="repeat" description="FG-GAP" evidence="12">
    <location>
        <begin position="284"/>
        <end position="344"/>
    </location>
</feature>
<evidence type="ECO:0000313" key="16">
    <source>
        <dbReference type="Proteomes" id="UP000625711"/>
    </source>
</evidence>
<proteinExistence type="inferred from homology"/>
<evidence type="ECO:0000256" key="9">
    <source>
        <dbReference type="ARBA" id="ARBA00023136"/>
    </source>
</evidence>
<dbReference type="EMBL" id="JAACXV010014015">
    <property type="protein sequence ID" value="KAF7271123.1"/>
    <property type="molecule type" value="Genomic_DNA"/>
</dbReference>
<comment type="subcellular location">
    <subcellularLocation>
        <location evidence="1 13">Membrane</location>
        <topology evidence="1 13">Single-pass type I membrane protein</topology>
    </subcellularLocation>
</comment>
<dbReference type="InterPro" id="IPR013517">
    <property type="entry name" value="FG-GAP"/>
</dbReference>
<dbReference type="SMART" id="SM00191">
    <property type="entry name" value="Int_alpha"/>
    <property type="match status" value="4"/>
</dbReference>
<dbReference type="PRINTS" id="PR01185">
    <property type="entry name" value="INTEGRINA"/>
</dbReference>
<dbReference type="GO" id="GO:0007157">
    <property type="term" value="P:heterophilic cell-cell adhesion via plasma membrane cell adhesion molecules"/>
    <property type="evidence" value="ECO:0007669"/>
    <property type="project" value="UniProtKB-ARBA"/>
</dbReference>
<dbReference type="PANTHER" id="PTHR23220:SF83">
    <property type="entry name" value="INTEGRIN ALPHA-PS3-RELATED"/>
    <property type="match status" value="1"/>
</dbReference>
<feature type="domain" description="Integrin alpha second immunoglobulin-like" evidence="14">
    <location>
        <begin position="578"/>
        <end position="652"/>
    </location>
</feature>
<feature type="chain" id="PRO_5033100151" description="Integrin alpha second immunoglobulin-like domain-containing protein" evidence="13">
    <location>
        <begin position="18"/>
        <end position="961"/>
    </location>
</feature>
<dbReference type="Pfam" id="PF01839">
    <property type="entry name" value="FG-GAP"/>
    <property type="match status" value="1"/>
</dbReference>
<keyword evidence="4 13" id="KW-0732">Signal</keyword>
<evidence type="ECO:0000313" key="15">
    <source>
        <dbReference type="EMBL" id="KAF7271123.1"/>
    </source>
</evidence>
<sequence length="961" mass="107735">MYLDVLLLIFMLDSSWAISATIYSEIFLTKNMSTFPQGETINAYFSYSLLLQKGNSGPSVIVGAPKNWNSPKKNGDVYHCNMNANQKPTCIKAPSAILNDDGNLYGAVVDGEDRVGGAFVVCAPRQMTRNIMRGYCVQFQDPSLIQNMSPIHLFSEPQFPPISPVTNKSGFIYNYAFALGGFDMVYFKQNNHPSILIGAPGRMSNKGSMATYSLDTFNQTEVFPKRTAVFDEEIDFYLGYSVAVMKSNKNRNDVWFLAGVPRGNDLKGKAIIYSKNPKSRFGADIEAVFNGEEVSSYFGGVVFASDLTGDDVDDILIAAPFTAGATFDEGAVYFYKGIRGSSSFEPHIKLNDNEKMGGRFGMAISLLGDLDLDGYNDVAISAPFEDDGKGSVYIYRGSATKLDLIQKIDPESFGLTYPIKGFGLGLSRGNDIDSNGHNDVAIGAYLTNTFFLLKCRFLIEIEPTLLLSTNVLLPEVPNFQMTLCIHSKKRSVQLSGDYAKMNVYLDSMDYRLKPETPVSYVSLRYNHTICKHFDIEVGALTSDLYPLEINVTLGLSLTDAAVIGQTYFYRELPYLHGCGSDNICNTSLTLVLQSNMSSMVIGKDKFVSFDVIAKNEGEPSYKTDVLIYMPPGVDLRNSGSCVKNVSINAYACRISDKFDINDFKRNTYVFDIINENQFLKNTTFFAEILSLGTNKKGNKITDTISIPSRSDSKPYINSHVSPDYMQLKENMEPIKYEILQQFLIGKSGPSPLLLDFFISVPVVRHNGTNIFETMKIKEEGNLFNVSCQPYTGVIRFNRTQEKLSIPSDKTIIHSCFSLNECNHFKCVGNYITDSRNMTKIVVETSVHPDLLVEKYKTVFYKKHFIAYVVSMSLEYENKSLVESVPFFCSSNKIVYLPLWMYIAACVLIFLCFITTILCLKQCSCFERKYYKKLQQEKLLLKENESLICMNEYEELPNVDGE</sequence>
<dbReference type="OrthoDB" id="5573735at2759"/>
<evidence type="ECO:0000256" key="2">
    <source>
        <dbReference type="ARBA" id="ARBA00008054"/>
    </source>
</evidence>
<dbReference type="PANTHER" id="PTHR23220">
    <property type="entry name" value="INTEGRIN ALPHA"/>
    <property type="match status" value="1"/>
</dbReference>
<protein>
    <recommendedName>
        <fullName evidence="14">Integrin alpha second immunoglobulin-like domain-containing protein</fullName>
    </recommendedName>
</protein>
<evidence type="ECO:0000256" key="6">
    <source>
        <dbReference type="ARBA" id="ARBA00022889"/>
    </source>
</evidence>
<feature type="repeat" description="FG-GAP" evidence="12">
    <location>
        <begin position="31"/>
        <end position="89"/>
    </location>
</feature>